<dbReference type="OrthoDB" id="10003496at2"/>
<gene>
    <name evidence="1" type="ORF">SAMN05421748_113194</name>
</gene>
<sequence length="150" mass="16374">MFTVEFERIGYAPFILRAVSSATRPLLVEEVYAAWAASVTSSASHLVRWPAPGRAWETFESDVRALVRSGDLVTCADDEPASHPHHHLTRGHEGHAPFRHGPAPTVLRYLATPAGAEAWRSSLSDPFLRKAVLALTQLSPRSTPVGAGRR</sequence>
<name>A0A285IYT0_9ACTN</name>
<organism evidence="1 2">
    <name type="scientific">Paractinoplanes atraurantiacus</name>
    <dbReference type="NCBI Taxonomy" id="1036182"/>
    <lineage>
        <taxon>Bacteria</taxon>
        <taxon>Bacillati</taxon>
        <taxon>Actinomycetota</taxon>
        <taxon>Actinomycetes</taxon>
        <taxon>Micromonosporales</taxon>
        <taxon>Micromonosporaceae</taxon>
        <taxon>Paractinoplanes</taxon>
    </lineage>
</organism>
<dbReference type="Proteomes" id="UP000219612">
    <property type="component" value="Unassembled WGS sequence"/>
</dbReference>
<evidence type="ECO:0000313" key="2">
    <source>
        <dbReference type="Proteomes" id="UP000219612"/>
    </source>
</evidence>
<dbReference type="RefSeq" id="WP_097323046.1">
    <property type="nucleotide sequence ID" value="NZ_OBDY01000013.1"/>
</dbReference>
<dbReference type="EMBL" id="OBDY01000013">
    <property type="protein sequence ID" value="SNY53144.1"/>
    <property type="molecule type" value="Genomic_DNA"/>
</dbReference>
<accession>A0A285IYT0</accession>
<protein>
    <submittedName>
        <fullName evidence="1">Uncharacterized protein</fullName>
    </submittedName>
</protein>
<proteinExistence type="predicted"/>
<reference evidence="1 2" key="1">
    <citation type="submission" date="2017-09" db="EMBL/GenBank/DDBJ databases">
        <authorList>
            <person name="Ehlers B."/>
            <person name="Leendertz F.H."/>
        </authorList>
    </citation>
    <scope>NUCLEOTIDE SEQUENCE [LARGE SCALE GENOMIC DNA]</scope>
    <source>
        <strain evidence="1 2">CGMCC 4.6857</strain>
    </source>
</reference>
<keyword evidence="2" id="KW-1185">Reference proteome</keyword>
<evidence type="ECO:0000313" key="1">
    <source>
        <dbReference type="EMBL" id="SNY53144.1"/>
    </source>
</evidence>
<dbReference type="AlphaFoldDB" id="A0A285IYT0"/>